<comment type="caution">
    <text evidence="1">The sequence shown here is derived from an EMBL/GenBank/DDBJ whole genome shotgun (WGS) entry which is preliminary data.</text>
</comment>
<accession>A0A419ASJ6</accession>
<dbReference type="RefSeq" id="WP_119874574.1">
    <property type="nucleotide sequence ID" value="NZ_QZDH01000051.1"/>
</dbReference>
<reference evidence="1 2" key="1">
    <citation type="submission" date="2018-09" db="EMBL/GenBank/DDBJ databases">
        <title>Phylogenetic diversity of Pectobacterium and Dickeya strains causing blackleg disease of potato in Morocco.</title>
        <authorList>
            <person name="Oulghazi S."/>
            <person name="Moumni M."/>
            <person name="Faure D."/>
        </authorList>
    </citation>
    <scope>NUCLEOTIDE SEQUENCE [LARGE SCALE GENOMIC DNA]</scope>
    <source>
        <strain evidence="1 2">S1.15.11.2D</strain>
    </source>
</reference>
<dbReference type="Proteomes" id="UP000283655">
    <property type="component" value="Unassembled WGS sequence"/>
</dbReference>
<dbReference type="EMBL" id="QZDH01000051">
    <property type="protein sequence ID" value="RJL48744.1"/>
    <property type="molecule type" value="Genomic_DNA"/>
</dbReference>
<name>A0A419ASJ6_PECCA</name>
<organism evidence="1 2">
    <name type="scientific">Pectobacterium carotovorum</name>
    <name type="common">Erwinia carotovora</name>
    <dbReference type="NCBI Taxonomy" id="554"/>
    <lineage>
        <taxon>Bacteria</taxon>
        <taxon>Pseudomonadati</taxon>
        <taxon>Pseudomonadota</taxon>
        <taxon>Gammaproteobacteria</taxon>
        <taxon>Enterobacterales</taxon>
        <taxon>Pectobacteriaceae</taxon>
        <taxon>Pectobacterium</taxon>
    </lineage>
</organism>
<evidence type="ECO:0000313" key="2">
    <source>
        <dbReference type="Proteomes" id="UP000283655"/>
    </source>
</evidence>
<evidence type="ECO:0000313" key="1">
    <source>
        <dbReference type="EMBL" id="RJL48744.1"/>
    </source>
</evidence>
<proteinExistence type="predicted"/>
<dbReference type="AlphaFoldDB" id="A0A419ASJ6"/>
<sequence>MEKAHDDKLQHYEKTLSELVETELKLFKMESDNDAIRPLGARALKEIEKNVFESMTNQELTSNASGTLFTPRWKLKTASK</sequence>
<protein>
    <submittedName>
        <fullName evidence="1">Uncharacterized protein</fullName>
    </submittedName>
</protein>
<gene>
    <name evidence="1" type="ORF">D5071_17715</name>
</gene>
<dbReference type="Gene3D" id="1.20.58.90">
    <property type="match status" value="1"/>
</dbReference>